<dbReference type="SUPFAM" id="SSF48452">
    <property type="entry name" value="TPR-like"/>
    <property type="match status" value="2"/>
</dbReference>
<dbReference type="InterPro" id="IPR027417">
    <property type="entry name" value="P-loop_NTPase"/>
</dbReference>
<dbReference type="GO" id="GO:0007165">
    <property type="term" value="P:signal transduction"/>
    <property type="evidence" value="ECO:0007669"/>
    <property type="project" value="InterPro"/>
</dbReference>
<gene>
    <name evidence="5" type="ORF">GBAR_LOCUS6549</name>
</gene>
<dbReference type="EMBL" id="CASHTH010000993">
    <property type="protein sequence ID" value="CAI8009813.1"/>
    <property type="molecule type" value="Genomic_DNA"/>
</dbReference>
<dbReference type="PANTHER" id="PTHR45641:SF19">
    <property type="entry name" value="NEPHROCYSTIN-3"/>
    <property type="match status" value="1"/>
</dbReference>
<dbReference type="InterPro" id="IPR000488">
    <property type="entry name" value="Death_dom"/>
</dbReference>
<keyword evidence="2" id="KW-0802">TPR repeat</keyword>
<dbReference type="Gene3D" id="1.25.40.10">
    <property type="entry name" value="Tetratricopeptide repeat domain"/>
    <property type="match status" value="2"/>
</dbReference>
<comment type="caution">
    <text evidence="5">The sequence shown here is derived from an EMBL/GenBank/DDBJ whole genome shotgun (WGS) entry which is preliminary data.</text>
</comment>
<evidence type="ECO:0000259" key="4">
    <source>
        <dbReference type="PROSITE" id="PS50017"/>
    </source>
</evidence>
<keyword evidence="1" id="KW-0677">Repeat</keyword>
<feature type="transmembrane region" description="Helical" evidence="3">
    <location>
        <begin position="7"/>
        <end position="27"/>
    </location>
</feature>
<dbReference type="SUPFAM" id="SSF52540">
    <property type="entry name" value="P-loop containing nucleoside triphosphate hydrolases"/>
    <property type="match status" value="1"/>
</dbReference>
<dbReference type="SUPFAM" id="SSF47986">
    <property type="entry name" value="DEATH domain"/>
    <property type="match status" value="1"/>
</dbReference>
<dbReference type="Proteomes" id="UP001174909">
    <property type="component" value="Unassembled WGS sequence"/>
</dbReference>
<dbReference type="PANTHER" id="PTHR45641">
    <property type="entry name" value="TETRATRICOPEPTIDE REPEAT PROTEIN (AFU_ORTHOLOGUE AFUA_6G03870)"/>
    <property type="match status" value="1"/>
</dbReference>
<feature type="domain" description="Death" evidence="4">
    <location>
        <begin position="446"/>
        <end position="514"/>
    </location>
</feature>
<sequence length="1172" mass="132694">MQYSDVVSVGGIAIVVIVGLLSFAVFFCRRSVSWVAHARKKTILDLPPRPKHQVHARSSLVREIRSLFTRLQQDSPCSVAVVYVEGPPGFGKTQLARQYAEDFSIRHHRQDVLISTLNASTKPELLASYIRLAAHLGIKADVRELPVEERLDRGLQMVSSAVKFELRKKQKWLLIIDNLTSDLKVSLSLICAGGSGTDVTYLPQSGDTDWGCGQVVVTTKEGALVEKAGSLFCNWYTLDHGFTESEGAQLLIRISGIHNVTEASKLAEKLEGIPLAIAAAGCYILKERDTYGRNYSYHQYMRDLERTRRDFAEQQTKQVCNYPWTLTTALMMCVLQQKPLYKVFCFLGSCDHAAMPMRLISRVLGEPLDVVTAAIQETRDSVLLHLSHWENDDDKIEVVQTHEVTWNILREMFIKTPSSDKAQADDRKCKECPSLAQLINIPVLHWFSLGLKLGLSSYDLQVIQDDYPRNNKSCKRVMFDQWLRTDLDASFKKLIYALEEMGEFKIASQLRSIYGPSPDSTQVYTWSEVKRLLCRFANCLLDEIIPDGSPLKVFEHRILPHIESLRQLKDADMVYDADTLFKLHYSSGSAYLNIAQRAKARYALEASLEVLERGSEELNQSPQPHLAKLHLGVTYSHLGMLDEAKRHFQALLEALRSRYGDKSHYMMAVALHRIGGCLTPHEEYTESEKYLRQALAIMEEVKDSKHPAVGNILVSLGELFINVDDKTHESVPILSRAVSIFRPMKSYRRNLATALITLGHAHCYSKQPREATAAFEESLSISRQLFGDIGVYSGLAFTGLSVSHHLLGHIRESKKFSSKAIEFINAYPDIHHNRAAALRCQNLATVSCLQGDSDTATSLLQKASEIIETIQDKKLRLFNVFLSGANSALQGKLEDAFQELKLDPQTMEKAHSVLLSARILVCLELGRVSERIAIQKVLQSRPRLRRLLSPVLGLLEDEASVSTIPTVHLLATVVNTYLTRNHISWPAFETALRGFHCMQKKMYEEAEKCLQSAILQYEESVGPKHLLTIETQLYYASCKQFTDAHGALEILECAQQRLDRMSYNNHFLSAKVSYRRALLCQQVGKEEQEREYIMDTQRKIHSYGGIEHPWAADLMSKARVPSDQKSCPETGDYVEIYWKLIQRETDESKVFAVETEVEPLIQQWRQKADKNK</sequence>
<accession>A0AA35RFP1</accession>
<keyword evidence="3" id="KW-1133">Transmembrane helix</keyword>
<dbReference type="SMART" id="SM00028">
    <property type="entry name" value="TPR"/>
    <property type="match status" value="5"/>
</dbReference>
<dbReference type="Gene3D" id="1.10.533.10">
    <property type="entry name" value="Death Domain, Fas"/>
    <property type="match status" value="1"/>
</dbReference>
<dbReference type="Pfam" id="PF13374">
    <property type="entry name" value="TPR_10"/>
    <property type="match status" value="1"/>
</dbReference>
<evidence type="ECO:0000256" key="2">
    <source>
        <dbReference type="ARBA" id="ARBA00022803"/>
    </source>
</evidence>
<evidence type="ECO:0000313" key="5">
    <source>
        <dbReference type="EMBL" id="CAI8009813.1"/>
    </source>
</evidence>
<dbReference type="InterPro" id="IPR019734">
    <property type="entry name" value="TPR_rpt"/>
</dbReference>
<evidence type="ECO:0000256" key="1">
    <source>
        <dbReference type="ARBA" id="ARBA00022737"/>
    </source>
</evidence>
<reference evidence="5" key="1">
    <citation type="submission" date="2023-03" db="EMBL/GenBank/DDBJ databases">
        <authorList>
            <person name="Steffen K."/>
            <person name="Cardenas P."/>
        </authorList>
    </citation>
    <scope>NUCLEOTIDE SEQUENCE</scope>
</reference>
<dbReference type="Pfam" id="PF13424">
    <property type="entry name" value="TPR_12"/>
    <property type="match status" value="1"/>
</dbReference>
<proteinExistence type="predicted"/>
<dbReference type="InterPro" id="IPR011029">
    <property type="entry name" value="DEATH-like_dom_sf"/>
</dbReference>
<dbReference type="PROSITE" id="PS50017">
    <property type="entry name" value="DEATH_DOMAIN"/>
    <property type="match status" value="1"/>
</dbReference>
<organism evidence="5 6">
    <name type="scientific">Geodia barretti</name>
    <name type="common">Barrett's horny sponge</name>
    <dbReference type="NCBI Taxonomy" id="519541"/>
    <lineage>
        <taxon>Eukaryota</taxon>
        <taxon>Metazoa</taxon>
        <taxon>Porifera</taxon>
        <taxon>Demospongiae</taxon>
        <taxon>Heteroscleromorpha</taxon>
        <taxon>Tetractinellida</taxon>
        <taxon>Astrophorina</taxon>
        <taxon>Geodiidae</taxon>
        <taxon>Geodia</taxon>
    </lineage>
</organism>
<protein>
    <recommendedName>
        <fullName evidence="4">Death domain-containing protein</fullName>
    </recommendedName>
</protein>
<dbReference type="AlphaFoldDB" id="A0AA35RFP1"/>
<keyword evidence="6" id="KW-1185">Reference proteome</keyword>
<dbReference type="SMART" id="SM00005">
    <property type="entry name" value="DEATH"/>
    <property type="match status" value="1"/>
</dbReference>
<dbReference type="CDD" id="cd01670">
    <property type="entry name" value="Death"/>
    <property type="match status" value="1"/>
</dbReference>
<dbReference type="InterPro" id="IPR011990">
    <property type="entry name" value="TPR-like_helical_dom_sf"/>
</dbReference>
<dbReference type="Pfam" id="PF00531">
    <property type="entry name" value="Death"/>
    <property type="match status" value="1"/>
</dbReference>
<name>A0AA35RFP1_GEOBA</name>
<dbReference type="Gene3D" id="3.40.50.300">
    <property type="entry name" value="P-loop containing nucleotide triphosphate hydrolases"/>
    <property type="match status" value="1"/>
</dbReference>
<evidence type="ECO:0000313" key="6">
    <source>
        <dbReference type="Proteomes" id="UP001174909"/>
    </source>
</evidence>
<evidence type="ECO:0000256" key="3">
    <source>
        <dbReference type="SAM" id="Phobius"/>
    </source>
</evidence>
<keyword evidence="3" id="KW-0812">Transmembrane</keyword>
<keyword evidence="3" id="KW-0472">Membrane</keyword>